<dbReference type="RefSeq" id="WP_074700352.1">
    <property type="nucleotide sequence ID" value="NZ_CP018863.1"/>
</dbReference>
<dbReference type="SUPFAM" id="SSF52096">
    <property type="entry name" value="ClpP/crotonase"/>
    <property type="match status" value="1"/>
</dbReference>
<evidence type="ECO:0000256" key="2">
    <source>
        <dbReference type="ARBA" id="ARBA00012076"/>
    </source>
</evidence>
<gene>
    <name evidence="7" type="ORF">SAMN04489742_2097</name>
</gene>
<dbReference type="Gene3D" id="1.10.12.10">
    <property type="entry name" value="Lyase 2-enoyl-coa Hydratase, Chain A, domain 2"/>
    <property type="match status" value="1"/>
</dbReference>
<dbReference type="OrthoDB" id="9790967at2"/>
<dbReference type="EC" id="4.2.1.17" evidence="2"/>
<evidence type="ECO:0000256" key="5">
    <source>
        <dbReference type="ARBA" id="ARBA00023717"/>
    </source>
</evidence>
<dbReference type="Pfam" id="PF00378">
    <property type="entry name" value="ECH_1"/>
    <property type="match status" value="1"/>
</dbReference>
<comment type="catalytic activity">
    <reaction evidence="4">
        <text>a (3S)-3-hydroxyacyl-CoA = a (2E)-enoyl-CoA + H2O</text>
        <dbReference type="Rhea" id="RHEA:16105"/>
        <dbReference type="ChEBI" id="CHEBI:15377"/>
        <dbReference type="ChEBI" id="CHEBI:57318"/>
        <dbReference type="ChEBI" id="CHEBI:58856"/>
        <dbReference type="EC" id="4.2.1.17"/>
    </reaction>
</comment>
<dbReference type="EMBL" id="FNKH01000002">
    <property type="protein sequence ID" value="SDQ67861.1"/>
    <property type="molecule type" value="Genomic_DNA"/>
</dbReference>
<evidence type="ECO:0000313" key="8">
    <source>
        <dbReference type="Proteomes" id="UP000181917"/>
    </source>
</evidence>
<dbReference type="FunFam" id="3.90.226.10:FF:000009">
    <property type="entry name" value="Carnitinyl-CoA dehydratase"/>
    <property type="match status" value="1"/>
</dbReference>
<name>A0A1H1CUC5_9MICC</name>
<evidence type="ECO:0000256" key="1">
    <source>
        <dbReference type="ARBA" id="ARBA00005254"/>
    </source>
</evidence>
<dbReference type="InterPro" id="IPR029045">
    <property type="entry name" value="ClpP/crotonase-like_dom_sf"/>
</dbReference>
<dbReference type="CDD" id="cd06558">
    <property type="entry name" value="crotonase-like"/>
    <property type="match status" value="1"/>
</dbReference>
<sequence>MSAALVETVNQVMTITLNRPEAFNAVNMEMSNLVAEAMASAENDNDVRVVVIRGTGGKAFCAGADLKAVSRGEELFDSQGKYGEWGLAGCTGRTISKPVIAAVDGIAYGGGFEVALAADIIVASSTTRFALPEVKVGQLAGAGGAVRLPRQLPLKVAMDMLLTGEPISAERAHAFGLVSRLTEPGCAYADALKLAKAISRNAPLSLQSTKKVAVQLDTGRAGTEKAAWNVNSVEFPAILASNDAKEGATAFAEKRAPHWTGS</sequence>
<keyword evidence="3" id="KW-0456">Lyase</keyword>
<comment type="catalytic activity">
    <reaction evidence="5">
        <text>a 4-saturated-(3S)-3-hydroxyacyl-CoA = a (3E)-enoyl-CoA + H2O</text>
        <dbReference type="Rhea" id="RHEA:20724"/>
        <dbReference type="ChEBI" id="CHEBI:15377"/>
        <dbReference type="ChEBI" id="CHEBI:58521"/>
        <dbReference type="ChEBI" id="CHEBI:137480"/>
        <dbReference type="EC" id="4.2.1.17"/>
    </reaction>
</comment>
<dbReference type="STRING" id="37928.SAMN04489742_2097"/>
<protein>
    <recommendedName>
        <fullName evidence="2">enoyl-CoA hydratase</fullName>
        <ecNumber evidence="2">4.2.1.17</ecNumber>
    </recommendedName>
</protein>
<accession>A0A1H1CUC5</accession>
<dbReference type="Gene3D" id="3.90.226.10">
    <property type="entry name" value="2-enoyl-CoA Hydratase, Chain A, domain 1"/>
    <property type="match status" value="1"/>
</dbReference>
<evidence type="ECO:0000313" key="7">
    <source>
        <dbReference type="EMBL" id="SDQ67861.1"/>
    </source>
</evidence>
<dbReference type="PANTHER" id="PTHR43802:SF1">
    <property type="entry name" value="IP11341P-RELATED"/>
    <property type="match status" value="1"/>
</dbReference>
<dbReference type="PANTHER" id="PTHR43802">
    <property type="entry name" value="ENOYL-COA HYDRATASE"/>
    <property type="match status" value="1"/>
</dbReference>
<dbReference type="InterPro" id="IPR001753">
    <property type="entry name" value="Enoyl-CoA_hydra/iso"/>
</dbReference>
<keyword evidence="8" id="KW-1185">Reference proteome</keyword>
<comment type="similarity">
    <text evidence="1 6">Belongs to the enoyl-CoA hydratase/isomerase family.</text>
</comment>
<reference evidence="7 8" key="1">
    <citation type="submission" date="2016-10" db="EMBL/GenBank/DDBJ databases">
        <authorList>
            <person name="de Groot N.N."/>
        </authorList>
    </citation>
    <scope>NUCLEOTIDE SEQUENCE [LARGE SCALE GENOMIC DNA]</scope>
    <source>
        <strain evidence="7 8">DSM 20117</strain>
    </source>
</reference>
<dbReference type="AlphaFoldDB" id="A0A1H1CUC5"/>
<dbReference type="Proteomes" id="UP000181917">
    <property type="component" value="Unassembled WGS sequence"/>
</dbReference>
<evidence type="ECO:0000256" key="6">
    <source>
        <dbReference type="RuleBase" id="RU003707"/>
    </source>
</evidence>
<dbReference type="InterPro" id="IPR014748">
    <property type="entry name" value="Enoyl-CoA_hydra_C"/>
</dbReference>
<evidence type="ECO:0000256" key="3">
    <source>
        <dbReference type="ARBA" id="ARBA00023239"/>
    </source>
</evidence>
<proteinExistence type="inferred from homology"/>
<evidence type="ECO:0000256" key="4">
    <source>
        <dbReference type="ARBA" id="ARBA00023709"/>
    </source>
</evidence>
<organism evidence="7 8">
    <name type="scientific">Crystallibacter crystallopoietes</name>
    <dbReference type="NCBI Taxonomy" id="37928"/>
    <lineage>
        <taxon>Bacteria</taxon>
        <taxon>Bacillati</taxon>
        <taxon>Actinomycetota</taxon>
        <taxon>Actinomycetes</taxon>
        <taxon>Micrococcales</taxon>
        <taxon>Micrococcaceae</taxon>
        <taxon>Crystallibacter</taxon>
    </lineage>
</organism>
<dbReference type="GO" id="GO:0004300">
    <property type="term" value="F:enoyl-CoA hydratase activity"/>
    <property type="evidence" value="ECO:0007669"/>
    <property type="project" value="UniProtKB-EC"/>
</dbReference>
<dbReference type="InterPro" id="IPR018376">
    <property type="entry name" value="Enoyl-CoA_hyd/isom_CS"/>
</dbReference>
<dbReference type="PROSITE" id="PS00166">
    <property type="entry name" value="ENOYL_COA_HYDRATASE"/>
    <property type="match status" value="1"/>
</dbReference>
<dbReference type="KEGG" id="acry:AC20117_06915"/>